<dbReference type="SUPFAM" id="SSF51735">
    <property type="entry name" value="NAD(P)-binding Rossmann-fold domains"/>
    <property type="match status" value="1"/>
</dbReference>
<evidence type="ECO:0000259" key="1">
    <source>
        <dbReference type="Pfam" id="PF01408"/>
    </source>
</evidence>
<dbReference type="InterPro" id="IPR000683">
    <property type="entry name" value="Gfo/Idh/MocA-like_OxRdtase_N"/>
</dbReference>
<evidence type="ECO:0000259" key="2">
    <source>
        <dbReference type="Pfam" id="PF22725"/>
    </source>
</evidence>
<dbReference type="Pfam" id="PF22725">
    <property type="entry name" value="GFO_IDH_MocA_C3"/>
    <property type="match status" value="1"/>
</dbReference>
<protein>
    <submittedName>
        <fullName evidence="3">Dehydrogenase</fullName>
    </submittedName>
</protein>
<dbReference type="PANTHER" id="PTHR43377">
    <property type="entry name" value="BILIVERDIN REDUCTASE A"/>
    <property type="match status" value="1"/>
</dbReference>
<dbReference type="InterPro" id="IPR055170">
    <property type="entry name" value="GFO_IDH_MocA-like_dom"/>
</dbReference>
<dbReference type="Pfam" id="PF01408">
    <property type="entry name" value="GFO_IDH_MocA"/>
    <property type="match status" value="1"/>
</dbReference>
<comment type="caution">
    <text evidence="3">The sequence shown here is derived from an EMBL/GenBank/DDBJ whole genome shotgun (WGS) entry which is preliminary data.</text>
</comment>
<accession>A0ABV3XW03</accession>
<dbReference type="InterPro" id="IPR051450">
    <property type="entry name" value="Gfo/Idh/MocA_Oxidoreductases"/>
</dbReference>
<dbReference type="EMBL" id="JBEHHI010000003">
    <property type="protein sequence ID" value="MEX5729531.1"/>
    <property type="molecule type" value="Genomic_DNA"/>
</dbReference>
<feature type="domain" description="GFO/IDH/MocA-like oxidoreductase" evidence="2">
    <location>
        <begin position="130"/>
        <end position="261"/>
    </location>
</feature>
<gene>
    <name evidence="3" type="ORF">Ga0609869_002884</name>
</gene>
<dbReference type="Proteomes" id="UP001560019">
    <property type="component" value="Unassembled WGS sequence"/>
</dbReference>
<dbReference type="Gene3D" id="3.30.360.10">
    <property type="entry name" value="Dihydrodipicolinate Reductase, domain 2"/>
    <property type="match status" value="1"/>
</dbReference>
<sequence>MSVPLPLCVIGGGAIGLRHAEVAAASPHIALSAVVEPDAPRRAALAGMGLPAVATLDEVPGTTRAAVVATPTPAHFPSATEALGRGWPVLVEKPLAATCADAGALIAAAAAAGLPLFTGHHRRCHPFSRAARAAVAAIGAPVGVQGLWSLRKPDSYFDIAWHRAPGAGPLLTNLSHEIDLLHFFFGRVAEATALVSSARRGLAVEDTAAVALRFENGALGSFLMSDAGASPWAFEAGCGENPGIALSGEDYLRIVGSEGALAFPSLTRWGRSGPGEIEWSKPLDRHAGPEFERLDPLLAQIERFAGVVAGGKDDVLCTGPDGLAALQTTLAVALSAKTGAPVGTGEVPDDFRGT</sequence>
<dbReference type="InterPro" id="IPR036291">
    <property type="entry name" value="NAD(P)-bd_dom_sf"/>
</dbReference>
<keyword evidence="4" id="KW-1185">Reference proteome</keyword>
<organism evidence="3 4">
    <name type="scientific">Rhodovulum iodosum</name>
    <dbReference type="NCBI Taxonomy" id="68291"/>
    <lineage>
        <taxon>Bacteria</taxon>
        <taxon>Pseudomonadati</taxon>
        <taxon>Pseudomonadota</taxon>
        <taxon>Alphaproteobacteria</taxon>
        <taxon>Rhodobacterales</taxon>
        <taxon>Paracoccaceae</taxon>
        <taxon>Rhodovulum</taxon>
    </lineage>
</organism>
<dbReference type="PANTHER" id="PTHR43377:SF8">
    <property type="entry name" value="BLR3664 PROTEIN"/>
    <property type="match status" value="1"/>
</dbReference>
<dbReference type="SUPFAM" id="SSF55347">
    <property type="entry name" value="Glyceraldehyde-3-phosphate dehydrogenase-like, C-terminal domain"/>
    <property type="match status" value="1"/>
</dbReference>
<evidence type="ECO:0000313" key="3">
    <source>
        <dbReference type="EMBL" id="MEX5729531.1"/>
    </source>
</evidence>
<reference evidence="3 4" key="1">
    <citation type="submission" date="2024-06" db="EMBL/GenBank/DDBJ databases">
        <title>Genome of Rhodovulum iodosum, a marine photoferrotroph.</title>
        <authorList>
            <person name="Bianchini G."/>
            <person name="Nikeleit V."/>
            <person name="Kappler A."/>
            <person name="Bryce C."/>
            <person name="Sanchez-Baracaldo P."/>
        </authorList>
    </citation>
    <scope>NUCLEOTIDE SEQUENCE [LARGE SCALE GENOMIC DNA]</scope>
    <source>
        <strain evidence="3 4">UT/N1</strain>
    </source>
</reference>
<feature type="domain" description="Gfo/Idh/MocA-like oxidoreductase N-terminal" evidence="1">
    <location>
        <begin position="9"/>
        <end position="120"/>
    </location>
</feature>
<name>A0ABV3XW03_9RHOB</name>
<dbReference type="Gene3D" id="3.40.50.720">
    <property type="entry name" value="NAD(P)-binding Rossmann-like Domain"/>
    <property type="match status" value="1"/>
</dbReference>
<evidence type="ECO:0000313" key="4">
    <source>
        <dbReference type="Proteomes" id="UP001560019"/>
    </source>
</evidence>
<proteinExistence type="predicted"/>